<dbReference type="Proteomes" id="UP001457282">
    <property type="component" value="Unassembled WGS sequence"/>
</dbReference>
<proteinExistence type="predicted"/>
<comment type="caution">
    <text evidence="1">The sequence shown here is derived from an EMBL/GenBank/DDBJ whole genome shotgun (WGS) entry which is preliminary data.</text>
</comment>
<keyword evidence="2" id="KW-1185">Reference proteome</keyword>
<evidence type="ECO:0000313" key="1">
    <source>
        <dbReference type="EMBL" id="KAK9941284.1"/>
    </source>
</evidence>
<reference evidence="1 2" key="1">
    <citation type="journal article" date="2023" name="G3 (Bethesda)">
        <title>A chromosome-length genome assembly and annotation of blackberry (Rubus argutus, cv. 'Hillquist').</title>
        <authorList>
            <person name="Bruna T."/>
            <person name="Aryal R."/>
            <person name="Dudchenko O."/>
            <person name="Sargent D.J."/>
            <person name="Mead D."/>
            <person name="Buti M."/>
            <person name="Cavallini A."/>
            <person name="Hytonen T."/>
            <person name="Andres J."/>
            <person name="Pham M."/>
            <person name="Weisz D."/>
            <person name="Mascagni F."/>
            <person name="Usai G."/>
            <person name="Natali L."/>
            <person name="Bassil N."/>
            <person name="Fernandez G.E."/>
            <person name="Lomsadze A."/>
            <person name="Armour M."/>
            <person name="Olukolu B."/>
            <person name="Poorten T."/>
            <person name="Britton C."/>
            <person name="Davik J."/>
            <person name="Ashrafi H."/>
            <person name="Aiden E.L."/>
            <person name="Borodovsky M."/>
            <person name="Worthington M."/>
        </authorList>
    </citation>
    <scope>NUCLEOTIDE SEQUENCE [LARGE SCALE GENOMIC DNA]</scope>
    <source>
        <strain evidence="1">PI 553951</strain>
    </source>
</reference>
<dbReference type="EMBL" id="JBEDUW010000003">
    <property type="protein sequence ID" value="KAK9941284.1"/>
    <property type="molecule type" value="Genomic_DNA"/>
</dbReference>
<name>A0AAW1XXH0_RUBAR</name>
<sequence>MLEGMKEELHDLEVNWLINDYGLLQRTEEEKQRNKRGNVLMFSVAEGECLRFVCEQRMRIGEDGAEIIEKERRNRGMRREVVAVRNKEEERIVIGLQTGNQRVTREGNRGTRTEV</sequence>
<organism evidence="1 2">
    <name type="scientific">Rubus argutus</name>
    <name type="common">Southern blackberry</name>
    <dbReference type="NCBI Taxonomy" id="59490"/>
    <lineage>
        <taxon>Eukaryota</taxon>
        <taxon>Viridiplantae</taxon>
        <taxon>Streptophyta</taxon>
        <taxon>Embryophyta</taxon>
        <taxon>Tracheophyta</taxon>
        <taxon>Spermatophyta</taxon>
        <taxon>Magnoliopsida</taxon>
        <taxon>eudicotyledons</taxon>
        <taxon>Gunneridae</taxon>
        <taxon>Pentapetalae</taxon>
        <taxon>rosids</taxon>
        <taxon>fabids</taxon>
        <taxon>Rosales</taxon>
        <taxon>Rosaceae</taxon>
        <taxon>Rosoideae</taxon>
        <taxon>Rosoideae incertae sedis</taxon>
        <taxon>Rubus</taxon>
    </lineage>
</organism>
<dbReference type="AlphaFoldDB" id="A0AAW1XXH0"/>
<evidence type="ECO:0000313" key="2">
    <source>
        <dbReference type="Proteomes" id="UP001457282"/>
    </source>
</evidence>
<protein>
    <submittedName>
        <fullName evidence="1">Uncharacterized protein</fullName>
    </submittedName>
</protein>
<gene>
    <name evidence="1" type="ORF">M0R45_017896</name>
</gene>
<accession>A0AAW1XXH0</accession>